<feature type="transmembrane region" description="Helical" evidence="1">
    <location>
        <begin position="201"/>
        <end position="220"/>
    </location>
</feature>
<keyword evidence="1" id="KW-1133">Transmembrane helix</keyword>
<dbReference type="RefSeq" id="WP_093751363.1">
    <property type="nucleotide sequence ID" value="NZ_FNNG01000003.1"/>
</dbReference>
<reference evidence="2 3" key="1">
    <citation type="submission" date="2016-10" db="EMBL/GenBank/DDBJ databases">
        <authorList>
            <person name="de Groot N.N."/>
        </authorList>
    </citation>
    <scope>NUCLEOTIDE SEQUENCE [LARGE SCALE GENOMIC DNA]</scope>
    <source>
        <strain evidence="2 3">DSM 23310</strain>
    </source>
</reference>
<sequence length="266" mass="31071">MGRLGLSKYFEWLKIGIKIQIFDRGIILENIFSLISQIFLSYFLWKGIYGGRDILNGRTFSQMINYIVLSVGISNIFIYPNIYFMSIDIRSGNIAYTLLKPLDYQMQFLFKNIGIIIPMSMISLFSVLLFRIFVLPLDGPVNFVYFIISIFLSALTVITFDFVLGVICFWTENSWGINTFKFTIISFFSGKLIPLDFFPEYLKYISINILPFSGIIFTPIDIYQNYWSINYFLMYLIRQAGWIVLFILLGRYLFNLARKQVFINGG</sequence>
<dbReference type="PANTHER" id="PTHR36832:SF1">
    <property type="entry name" value="SLR1174 PROTEIN"/>
    <property type="match status" value="1"/>
</dbReference>
<dbReference type="InterPro" id="IPR010390">
    <property type="entry name" value="ABC-2_transporter-like"/>
</dbReference>
<feature type="transmembrane region" description="Helical" evidence="1">
    <location>
        <begin position="64"/>
        <end position="87"/>
    </location>
</feature>
<feature type="transmembrane region" description="Helical" evidence="1">
    <location>
        <begin position="145"/>
        <end position="171"/>
    </location>
</feature>
<dbReference type="AlphaFoldDB" id="A0A1H2UZN6"/>
<dbReference type="OrthoDB" id="3818833at2"/>
<feature type="transmembrane region" description="Helical" evidence="1">
    <location>
        <begin position="232"/>
        <end position="254"/>
    </location>
</feature>
<keyword evidence="1" id="KW-0472">Membrane</keyword>
<gene>
    <name evidence="2" type="ORF">SAMN05660923_00975</name>
</gene>
<protein>
    <submittedName>
        <fullName evidence="2">ABC-2 type transport system permease protein</fullName>
    </submittedName>
</protein>
<feature type="transmembrane region" description="Helical" evidence="1">
    <location>
        <begin position="21"/>
        <end position="44"/>
    </location>
</feature>
<dbReference type="EMBL" id="FNNG01000003">
    <property type="protein sequence ID" value="SDW61532.1"/>
    <property type="molecule type" value="Genomic_DNA"/>
</dbReference>
<evidence type="ECO:0000256" key="1">
    <source>
        <dbReference type="SAM" id="Phobius"/>
    </source>
</evidence>
<dbReference type="PANTHER" id="PTHR36832">
    <property type="entry name" value="SLR1174 PROTEIN-RELATED"/>
    <property type="match status" value="1"/>
</dbReference>
<keyword evidence="1" id="KW-0812">Transmembrane</keyword>
<organism evidence="2 3">
    <name type="scientific">Tepidimicrobium xylanilyticum</name>
    <dbReference type="NCBI Taxonomy" id="1123352"/>
    <lineage>
        <taxon>Bacteria</taxon>
        <taxon>Bacillati</taxon>
        <taxon>Bacillota</taxon>
        <taxon>Tissierellia</taxon>
        <taxon>Tissierellales</taxon>
        <taxon>Tepidimicrobiaceae</taxon>
        <taxon>Tepidimicrobium</taxon>
    </lineage>
</organism>
<dbReference type="Pfam" id="PF06182">
    <property type="entry name" value="ABC2_membrane_6"/>
    <property type="match status" value="1"/>
</dbReference>
<accession>A0A1H2UZN6</accession>
<proteinExistence type="predicted"/>
<name>A0A1H2UZN6_9FIRM</name>
<evidence type="ECO:0000313" key="2">
    <source>
        <dbReference type="EMBL" id="SDW61532.1"/>
    </source>
</evidence>
<dbReference type="Proteomes" id="UP000198828">
    <property type="component" value="Unassembled WGS sequence"/>
</dbReference>
<keyword evidence="3" id="KW-1185">Reference proteome</keyword>
<evidence type="ECO:0000313" key="3">
    <source>
        <dbReference type="Proteomes" id="UP000198828"/>
    </source>
</evidence>
<feature type="transmembrane region" description="Helical" evidence="1">
    <location>
        <begin position="108"/>
        <end position="133"/>
    </location>
</feature>